<sequence>MTDEPNQRDQRDQPGRDQRRRQPTRPNLDEIFGDVLPATTSDEREPEHPSGDRDAWYERNRPPHHDRD</sequence>
<feature type="compositionally biased region" description="Basic and acidic residues" evidence="1">
    <location>
        <begin position="1"/>
        <end position="17"/>
    </location>
</feature>
<protein>
    <submittedName>
        <fullName evidence="2">Uncharacterized protein</fullName>
    </submittedName>
</protein>
<comment type="caution">
    <text evidence="2">The sequence shown here is derived from an EMBL/GenBank/DDBJ whole genome shotgun (WGS) entry which is preliminary data.</text>
</comment>
<evidence type="ECO:0000256" key="1">
    <source>
        <dbReference type="SAM" id="MobiDB-lite"/>
    </source>
</evidence>
<evidence type="ECO:0000313" key="2">
    <source>
        <dbReference type="EMBL" id="MCT2582957.1"/>
    </source>
</evidence>
<feature type="compositionally biased region" description="Basic and acidic residues" evidence="1">
    <location>
        <begin position="41"/>
        <end position="68"/>
    </location>
</feature>
<reference evidence="2 3" key="1">
    <citation type="submission" date="2021-02" db="EMBL/GenBank/DDBJ databases">
        <title>Actinophytocola xerophila sp. nov., isolated from soil of cotton cropping field.</title>
        <authorList>
            <person name="Huang R."/>
            <person name="Chen X."/>
            <person name="Ge X."/>
            <person name="Liu W."/>
        </authorList>
    </citation>
    <scope>NUCLEOTIDE SEQUENCE [LARGE SCALE GENOMIC DNA]</scope>
    <source>
        <strain evidence="2 3">S1-96</strain>
    </source>
</reference>
<evidence type="ECO:0000313" key="3">
    <source>
        <dbReference type="Proteomes" id="UP001156441"/>
    </source>
</evidence>
<name>A0ABT2J513_9PSEU</name>
<dbReference type="RefSeq" id="WP_260190293.1">
    <property type="nucleotide sequence ID" value="NZ_JAFFZE010000006.1"/>
</dbReference>
<dbReference type="EMBL" id="JAFFZE010000006">
    <property type="protein sequence ID" value="MCT2582957.1"/>
    <property type="molecule type" value="Genomic_DNA"/>
</dbReference>
<accession>A0ABT2J513</accession>
<proteinExistence type="predicted"/>
<dbReference type="Proteomes" id="UP001156441">
    <property type="component" value="Unassembled WGS sequence"/>
</dbReference>
<feature type="region of interest" description="Disordered" evidence="1">
    <location>
        <begin position="1"/>
        <end position="68"/>
    </location>
</feature>
<keyword evidence="3" id="KW-1185">Reference proteome</keyword>
<organism evidence="2 3">
    <name type="scientific">Actinophytocola gossypii</name>
    <dbReference type="NCBI Taxonomy" id="2812003"/>
    <lineage>
        <taxon>Bacteria</taxon>
        <taxon>Bacillati</taxon>
        <taxon>Actinomycetota</taxon>
        <taxon>Actinomycetes</taxon>
        <taxon>Pseudonocardiales</taxon>
        <taxon>Pseudonocardiaceae</taxon>
    </lineage>
</organism>
<gene>
    <name evidence="2" type="ORF">JT362_07485</name>
</gene>